<protein>
    <recommendedName>
        <fullName evidence="6">Sortase</fullName>
    </recommendedName>
</protein>
<keyword evidence="5" id="KW-1185">Reference proteome</keyword>
<feature type="transmembrane region" description="Helical" evidence="2">
    <location>
        <begin position="150"/>
        <end position="169"/>
    </location>
</feature>
<dbReference type="KEGG" id="scad:DN051_24350"/>
<evidence type="ECO:0000256" key="1">
    <source>
        <dbReference type="SAM" id="MobiDB-lite"/>
    </source>
</evidence>
<keyword evidence="3" id="KW-0732">Signal</keyword>
<feature type="compositionally biased region" description="Low complexity" evidence="1">
    <location>
        <begin position="114"/>
        <end position="129"/>
    </location>
</feature>
<keyword evidence="2" id="KW-1133">Transmembrane helix</keyword>
<evidence type="ECO:0008006" key="6">
    <source>
        <dbReference type="Google" id="ProtNLM"/>
    </source>
</evidence>
<keyword evidence="2" id="KW-0472">Membrane</keyword>
<name>A0A2Z4J2U7_9ACTN</name>
<evidence type="ECO:0000313" key="4">
    <source>
        <dbReference type="EMBL" id="AWW39399.1"/>
    </source>
</evidence>
<reference evidence="4 5" key="1">
    <citation type="journal article" date="2019" name="Int. J. Syst. Evol. Microbiol.">
        <title>Streptomyces cadmiisoli sp. nov., a novel actinomycete isolated from cadmium-contaminated soil.</title>
        <authorList>
            <person name="Li K."/>
            <person name="Tang X."/>
            <person name="Zhao J."/>
            <person name="Guo Y."/>
            <person name="Tang Y."/>
            <person name="Gao J."/>
        </authorList>
    </citation>
    <scope>NUCLEOTIDE SEQUENCE [LARGE SCALE GENOMIC DNA]</scope>
    <source>
        <strain evidence="4 5">ZFG47</strain>
    </source>
</reference>
<accession>A0A2Z4J2U7</accession>
<dbReference type="EMBL" id="CP030073">
    <property type="protein sequence ID" value="AWW39399.1"/>
    <property type="molecule type" value="Genomic_DNA"/>
</dbReference>
<organism evidence="4 5">
    <name type="scientific">Streptomyces cadmiisoli</name>
    <dbReference type="NCBI Taxonomy" id="2184053"/>
    <lineage>
        <taxon>Bacteria</taxon>
        <taxon>Bacillati</taxon>
        <taxon>Actinomycetota</taxon>
        <taxon>Actinomycetes</taxon>
        <taxon>Kitasatosporales</taxon>
        <taxon>Streptomycetaceae</taxon>
        <taxon>Streptomyces</taxon>
        <taxon>Streptomyces aurantiacus group</taxon>
    </lineage>
</organism>
<dbReference type="Proteomes" id="UP000249616">
    <property type="component" value="Chromosome"/>
</dbReference>
<evidence type="ECO:0000313" key="5">
    <source>
        <dbReference type="Proteomes" id="UP000249616"/>
    </source>
</evidence>
<dbReference type="AlphaFoldDB" id="A0A2Z4J2U7"/>
<keyword evidence="2" id="KW-0812">Transmembrane</keyword>
<proteinExistence type="predicted"/>
<dbReference type="RefSeq" id="WP_053762993.1">
    <property type="nucleotide sequence ID" value="NZ_CP030073.1"/>
</dbReference>
<evidence type="ECO:0000256" key="2">
    <source>
        <dbReference type="SAM" id="Phobius"/>
    </source>
</evidence>
<dbReference type="GeneID" id="32589812"/>
<evidence type="ECO:0000256" key="3">
    <source>
        <dbReference type="SAM" id="SignalP"/>
    </source>
</evidence>
<feature type="region of interest" description="Disordered" evidence="1">
    <location>
        <begin position="114"/>
        <end position="133"/>
    </location>
</feature>
<feature type="signal peptide" evidence="3">
    <location>
        <begin position="1"/>
        <end position="20"/>
    </location>
</feature>
<sequence length="179" mass="17422">MGSLRRTLCTGVLAAFTAFAPTAAWPVGDGVTVTPSSPAPGGDLALRVTGCAGRTGTAASKAFVADAELTGTGGTLAGRARVRSMVGPGRYEVRVTCAGSPAGSLRTQVTVGAATAPPKTPATPVAPVSAGGGGSMRLSSADARATGPDTVHAVIGLLLASAAAVVVVVRGTRRGRRTG</sequence>
<gene>
    <name evidence="4" type="ORF">DN051_24350</name>
</gene>
<feature type="chain" id="PRO_5016455137" description="Sortase" evidence="3">
    <location>
        <begin position="21"/>
        <end position="179"/>
    </location>
</feature>